<dbReference type="EMBL" id="ML732281">
    <property type="protein sequence ID" value="KAB8071128.1"/>
    <property type="molecule type" value="Genomic_DNA"/>
</dbReference>
<feature type="region of interest" description="Disordered" evidence="1">
    <location>
        <begin position="32"/>
        <end position="117"/>
    </location>
</feature>
<feature type="compositionally biased region" description="Polar residues" evidence="1">
    <location>
        <begin position="64"/>
        <end position="92"/>
    </location>
</feature>
<protein>
    <recommendedName>
        <fullName evidence="2">Mtf2-like C-terminal domain-containing protein</fullName>
    </recommendedName>
</protein>
<keyword evidence="4" id="KW-1185">Reference proteome</keyword>
<dbReference type="GO" id="GO:0005739">
    <property type="term" value="C:mitochondrion"/>
    <property type="evidence" value="ECO:0007669"/>
    <property type="project" value="InterPro"/>
</dbReference>
<dbReference type="OrthoDB" id="2444174at2759"/>
<proteinExistence type="predicted"/>
<reference evidence="3 4" key="1">
    <citation type="submission" date="2019-04" db="EMBL/GenBank/DDBJ databases">
        <title>Friends and foes A comparative genomics study of 23 Aspergillus species from section Flavi.</title>
        <authorList>
            <consortium name="DOE Joint Genome Institute"/>
            <person name="Kjaerbolling I."/>
            <person name="Vesth T."/>
            <person name="Frisvad J.C."/>
            <person name="Nybo J.L."/>
            <person name="Theobald S."/>
            <person name="Kildgaard S."/>
            <person name="Isbrandt T."/>
            <person name="Kuo A."/>
            <person name="Sato A."/>
            <person name="Lyhne E.K."/>
            <person name="Kogle M.E."/>
            <person name="Wiebenga A."/>
            <person name="Kun R.S."/>
            <person name="Lubbers R.J."/>
            <person name="Makela M.R."/>
            <person name="Barry K."/>
            <person name="Chovatia M."/>
            <person name="Clum A."/>
            <person name="Daum C."/>
            <person name="Haridas S."/>
            <person name="He G."/>
            <person name="LaButti K."/>
            <person name="Lipzen A."/>
            <person name="Mondo S."/>
            <person name="Riley R."/>
            <person name="Salamov A."/>
            <person name="Simmons B.A."/>
            <person name="Magnuson J.K."/>
            <person name="Henrissat B."/>
            <person name="Mortensen U.H."/>
            <person name="Larsen T.O."/>
            <person name="Devries R.P."/>
            <person name="Grigoriev I.V."/>
            <person name="Machida M."/>
            <person name="Baker S.E."/>
            <person name="Andersen M.R."/>
        </authorList>
    </citation>
    <scope>NUCLEOTIDE SEQUENCE [LARGE SCALE GENOMIC DNA]</scope>
    <source>
        <strain evidence="3 4">CBS 151.66</strain>
    </source>
</reference>
<name>A0A5N5WRD9_9EURO</name>
<dbReference type="Pfam" id="PF19189">
    <property type="entry name" value="Mtf2"/>
    <property type="match status" value="1"/>
</dbReference>
<evidence type="ECO:0000313" key="3">
    <source>
        <dbReference type="EMBL" id="KAB8071128.1"/>
    </source>
</evidence>
<feature type="compositionally biased region" description="Polar residues" evidence="1">
    <location>
        <begin position="43"/>
        <end position="56"/>
    </location>
</feature>
<dbReference type="InterPro" id="IPR040009">
    <property type="entry name" value="Mtf2/C5D6.12-like"/>
</dbReference>
<evidence type="ECO:0000259" key="2">
    <source>
        <dbReference type="Pfam" id="PF19189"/>
    </source>
</evidence>
<sequence>MSGHIHRTLLAATTRNSLAPFLYQTRTLSDSFPRSLRCRPHPYSTSSTNNPANHSQIEIHESCQNDSTPDTPLDPQSQPSHENAPTPRQSYLQKRAASVLGQPPIHRKPRKNLTMTRGEKQVFGDLLEQLGAVSHDIETAKVQKPKLSEADRNEMAQIAEIFDTVLRDIREKKQRSSVSKDSTRPVVATEPLDTIRDPEIRKRLLNFEYSNADISELLDNNQISMERAIELVVQKESRNIEGALLVAIEEGKEDAAVWDVCRERIFSMLQHLGDSRLAQDIGISQDEKETADSPTATTESPQLDVPSSVPMEPIVTALYPKMLLVAFRLLNLHFPNSPLISQFRATIKSHGRASAVLGSSTGLYNELIYFYWRGCHDLPGVVSLLKEMEVTGIEPDQRTCGMLTGIFNQRDRDLKKHWKRMNREKRSSREPWWDLAPNRKAVRELTGPDGWMHRLERRVQEMKVRETSPTWERDNN</sequence>
<evidence type="ECO:0000313" key="4">
    <source>
        <dbReference type="Proteomes" id="UP000326565"/>
    </source>
</evidence>
<dbReference type="PANTHER" id="PTHR39468:SF1">
    <property type="entry name" value="MTF2-LIKE C-TERMINAL DOMAIN-CONTAINING PROTEIN"/>
    <property type="match status" value="1"/>
</dbReference>
<gene>
    <name evidence="3" type="ORF">BDV29DRAFT_179726</name>
</gene>
<organism evidence="3 4">
    <name type="scientific">Aspergillus leporis</name>
    <dbReference type="NCBI Taxonomy" id="41062"/>
    <lineage>
        <taxon>Eukaryota</taxon>
        <taxon>Fungi</taxon>
        <taxon>Dikarya</taxon>
        <taxon>Ascomycota</taxon>
        <taxon>Pezizomycotina</taxon>
        <taxon>Eurotiomycetes</taxon>
        <taxon>Eurotiomycetidae</taxon>
        <taxon>Eurotiales</taxon>
        <taxon>Aspergillaceae</taxon>
        <taxon>Aspergillus</taxon>
        <taxon>Aspergillus subgen. Circumdati</taxon>
    </lineage>
</organism>
<dbReference type="PANTHER" id="PTHR39468">
    <property type="entry name" value="CHROMOSOME 7, WHOLE GENOME SHOTGUN SEQUENCE"/>
    <property type="match status" value="1"/>
</dbReference>
<dbReference type="Proteomes" id="UP000326565">
    <property type="component" value="Unassembled WGS sequence"/>
</dbReference>
<evidence type="ECO:0000256" key="1">
    <source>
        <dbReference type="SAM" id="MobiDB-lite"/>
    </source>
</evidence>
<feature type="region of interest" description="Disordered" evidence="1">
    <location>
        <begin position="285"/>
        <end position="305"/>
    </location>
</feature>
<feature type="compositionally biased region" description="Polar residues" evidence="1">
    <location>
        <begin position="292"/>
        <end position="301"/>
    </location>
</feature>
<accession>A0A5N5WRD9</accession>
<dbReference type="InterPro" id="IPR043837">
    <property type="entry name" value="Mtf2-like_C"/>
</dbReference>
<dbReference type="AlphaFoldDB" id="A0A5N5WRD9"/>
<feature type="domain" description="Mtf2-like C-terminal" evidence="2">
    <location>
        <begin position="242"/>
        <end position="460"/>
    </location>
</feature>